<dbReference type="OMA" id="HAEMEIV"/>
<sequence length="344" mass="38363">MPLERQPRRVLPQLGASMIPLINGSVLPVGNLPVPSNYGVLFILLIDDILIHFAENKAALILMGQPAQLGDWDDLVQQQQAADIAVEEAWGQDHPMGQVMEVNVDERLALVPIVDNNTQIQQPAHEPQVENFLKALEVLARNGSPRHPYFYPMTGLNDRIEKLCKAKDFMALSCKLAGFQLLLRWQIPHYSGSTKEEGSQAHAEMEIVDVVPLDIQPPSSLVCVAPPVLKLPKAYVKKRDGKTSFFNPYRRQSSRLSNEQRRSEGGSQDGDSIKESDFSENLNDDLHFDSFPSDCSISVLQKMGVDNWTSASQKKYGVDMELWTPHTSKLKGSKVLATYCTDQA</sequence>
<reference evidence="3" key="1">
    <citation type="submission" date="2013-06" db="EMBL/GenBank/DDBJ databases">
        <authorList>
            <person name="Zhao Q."/>
        </authorList>
    </citation>
    <scope>NUCLEOTIDE SEQUENCE</scope>
    <source>
        <strain evidence="3">cv. W1943</strain>
    </source>
</reference>
<dbReference type="HOGENOM" id="CLU_069489_0_0_1"/>
<organism evidence="2 3">
    <name type="scientific">Oryza rufipogon</name>
    <name type="common">Brownbeard rice</name>
    <name type="synonym">Asian wild rice</name>
    <dbReference type="NCBI Taxonomy" id="4529"/>
    <lineage>
        <taxon>Eukaryota</taxon>
        <taxon>Viridiplantae</taxon>
        <taxon>Streptophyta</taxon>
        <taxon>Embryophyta</taxon>
        <taxon>Tracheophyta</taxon>
        <taxon>Spermatophyta</taxon>
        <taxon>Magnoliopsida</taxon>
        <taxon>Liliopsida</taxon>
        <taxon>Poales</taxon>
        <taxon>Poaceae</taxon>
        <taxon>BOP clade</taxon>
        <taxon>Oryzoideae</taxon>
        <taxon>Oryzeae</taxon>
        <taxon>Oryzinae</taxon>
        <taxon>Oryza</taxon>
    </lineage>
</organism>
<accession>A0A0E0PKX6</accession>
<evidence type="ECO:0000313" key="2">
    <source>
        <dbReference type="EnsemblPlants" id="ORUFI05G13170.1"/>
    </source>
</evidence>
<dbReference type="Gramene" id="ORUFI05G13170.1">
    <property type="protein sequence ID" value="ORUFI05G13170.1"/>
    <property type="gene ID" value="ORUFI05G13170"/>
</dbReference>
<dbReference type="EnsemblPlants" id="ORUFI05G13170.1">
    <property type="protein sequence ID" value="ORUFI05G13170.1"/>
    <property type="gene ID" value="ORUFI05G13170"/>
</dbReference>
<dbReference type="AlphaFoldDB" id="A0A0E0PKX6"/>
<reference evidence="2" key="2">
    <citation type="submission" date="2015-06" db="UniProtKB">
        <authorList>
            <consortium name="EnsemblPlants"/>
        </authorList>
    </citation>
    <scope>IDENTIFICATION</scope>
</reference>
<proteinExistence type="predicted"/>
<keyword evidence="3" id="KW-1185">Reference proteome</keyword>
<evidence type="ECO:0000256" key="1">
    <source>
        <dbReference type="SAM" id="MobiDB-lite"/>
    </source>
</evidence>
<protein>
    <submittedName>
        <fullName evidence="2">Uncharacterized protein</fullName>
    </submittedName>
</protein>
<feature type="region of interest" description="Disordered" evidence="1">
    <location>
        <begin position="245"/>
        <end position="279"/>
    </location>
</feature>
<feature type="compositionally biased region" description="Polar residues" evidence="1">
    <location>
        <begin position="245"/>
        <end position="257"/>
    </location>
</feature>
<dbReference type="Proteomes" id="UP000008022">
    <property type="component" value="Unassembled WGS sequence"/>
</dbReference>
<evidence type="ECO:0000313" key="3">
    <source>
        <dbReference type="Proteomes" id="UP000008022"/>
    </source>
</evidence>
<dbReference type="STRING" id="4529.A0A0E0PKX6"/>
<name>A0A0E0PKX6_ORYRU</name>